<dbReference type="InterPro" id="IPR050816">
    <property type="entry name" value="Flavin-dep_Halogenase_NPB"/>
</dbReference>
<keyword evidence="6" id="KW-1185">Reference proteome</keyword>
<feature type="chain" id="PRO_5046478516" evidence="3">
    <location>
        <begin position="22"/>
        <end position="475"/>
    </location>
</feature>
<comment type="caution">
    <text evidence="5">The sequence shown here is derived from an EMBL/GenBank/DDBJ whole genome shotgun (WGS) entry which is preliminary data.</text>
</comment>
<comment type="similarity">
    <text evidence="2">Belongs to the flavin-dependent halogenase family. Bacterial tryptophan halogenase subfamily.</text>
</comment>
<dbReference type="SUPFAM" id="SSF51905">
    <property type="entry name" value="FAD/NAD(P)-binding domain"/>
    <property type="match status" value="1"/>
</dbReference>
<reference evidence="6" key="1">
    <citation type="journal article" date="2019" name="Int. J. Syst. Evol. Microbiol.">
        <title>The Global Catalogue of Microorganisms (GCM) 10K type strain sequencing project: providing services to taxonomists for standard genome sequencing and annotation.</title>
        <authorList>
            <consortium name="The Broad Institute Genomics Platform"/>
            <consortium name="The Broad Institute Genome Sequencing Center for Infectious Disease"/>
            <person name="Wu L."/>
            <person name="Ma J."/>
        </authorList>
    </citation>
    <scope>NUCLEOTIDE SEQUENCE [LARGE SCALE GENOMIC DNA]</scope>
    <source>
        <strain evidence="6">CGMCC 4.1437</strain>
    </source>
</reference>
<evidence type="ECO:0000256" key="2">
    <source>
        <dbReference type="ARBA" id="ARBA00038396"/>
    </source>
</evidence>
<dbReference type="PANTHER" id="PTHR43747:SF5">
    <property type="entry name" value="FAD-BINDING DOMAIN-CONTAINING PROTEIN"/>
    <property type="match status" value="1"/>
</dbReference>
<accession>A0ABW0XC06</accession>
<keyword evidence="1" id="KW-0560">Oxidoreductase</keyword>
<dbReference type="RefSeq" id="WP_380228983.1">
    <property type="nucleotide sequence ID" value="NZ_JBHSOF010000054.1"/>
</dbReference>
<dbReference type="EMBL" id="JBHSOF010000054">
    <property type="protein sequence ID" value="MFC5667308.1"/>
    <property type="molecule type" value="Genomic_DNA"/>
</dbReference>
<feature type="domain" description="FAD-binding" evidence="4">
    <location>
        <begin position="2"/>
        <end position="207"/>
    </location>
</feature>
<evidence type="ECO:0000256" key="1">
    <source>
        <dbReference type="ARBA" id="ARBA00023002"/>
    </source>
</evidence>
<name>A0ABW0XC06_9ACTN</name>
<evidence type="ECO:0000256" key="3">
    <source>
        <dbReference type="SAM" id="SignalP"/>
    </source>
</evidence>
<dbReference type="InterPro" id="IPR036188">
    <property type="entry name" value="FAD/NAD-bd_sf"/>
</dbReference>
<evidence type="ECO:0000313" key="6">
    <source>
        <dbReference type="Proteomes" id="UP001595975"/>
    </source>
</evidence>
<gene>
    <name evidence="5" type="ORF">ACFP3U_30610</name>
</gene>
<organism evidence="5 6">
    <name type="scientific">Kitasatospora misakiensis</name>
    <dbReference type="NCBI Taxonomy" id="67330"/>
    <lineage>
        <taxon>Bacteria</taxon>
        <taxon>Bacillati</taxon>
        <taxon>Actinomycetota</taxon>
        <taxon>Actinomycetes</taxon>
        <taxon>Kitasatosporales</taxon>
        <taxon>Streptomycetaceae</taxon>
        <taxon>Kitasatospora</taxon>
    </lineage>
</organism>
<dbReference type="InterPro" id="IPR002938">
    <property type="entry name" value="FAD-bd"/>
</dbReference>
<evidence type="ECO:0000313" key="5">
    <source>
        <dbReference type="EMBL" id="MFC5667308.1"/>
    </source>
</evidence>
<protein>
    <submittedName>
        <fullName evidence="5">FAD-dependent oxidoreductase</fullName>
    </submittedName>
</protein>
<evidence type="ECO:0000259" key="4">
    <source>
        <dbReference type="Pfam" id="PF01494"/>
    </source>
</evidence>
<proteinExistence type="inferred from homology"/>
<sequence>MTRTLIIGGSVAGLVAALAFADLGHDVTVLERDANEAPDTVDQAHGDWQRPTVPQLHHSHAFGSLGTNLLRDRLPGVYQALVAAGAREIELGKAMPPTLADKTPHPDDAELRMLGSRRTTFELVLRQEALRKPGVSLRRGETVRGLTVADRGPTRVTGVVTKDGRTIEADLVIDASGRRSQGHEWLREHGLAEPELVAHSADITYYTRYYRALGQRPVGPLNRGFGAGGLWDHYTGVMFLGDNNTFAISFGILPDDTELKQMRSEDVFTAVVRATPLLAPWVAPEASVPISPVHAMAGLDNSLKLYGQDAQPVPGFLPVADAVCTTNPAFGRGVSLAIAHVLGLADLVREHPEPDAEQAALAAGLAGRTFRPWFEDAVRNDAGRARLWRATVAGQQLPPLPPDVLTFGTVAEAAATDEVVWRRLVRTMMSLDNPAGLYEDEEIRLRVKQAVAGSPPPFPAPDRATLVDIVRRAAG</sequence>
<dbReference type="Pfam" id="PF01494">
    <property type="entry name" value="FAD_binding_3"/>
    <property type="match status" value="1"/>
</dbReference>
<keyword evidence="3" id="KW-0732">Signal</keyword>
<dbReference type="Gene3D" id="3.50.50.60">
    <property type="entry name" value="FAD/NAD(P)-binding domain"/>
    <property type="match status" value="1"/>
</dbReference>
<dbReference type="Proteomes" id="UP001595975">
    <property type="component" value="Unassembled WGS sequence"/>
</dbReference>
<feature type="signal peptide" evidence="3">
    <location>
        <begin position="1"/>
        <end position="21"/>
    </location>
</feature>
<dbReference type="PANTHER" id="PTHR43747">
    <property type="entry name" value="FAD-BINDING PROTEIN"/>
    <property type="match status" value="1"/>
</dbReference>